<feature type="domain" description="PilZ" evidence="1">
    <location>
        <begin position="14"/>
        <end position="101"/>
    </location>
</feature>
<name>A0A6N9SY64_9HYPH</name>
<dbReference type="AlphaFoldDB" id="A0A6N9SY64"/>
<proteinExistence type="predicted"/>
<accession>A0A6N9SY64</accession>
<comment type="caution">
    <text evidence="2">The sequence shown here is derived from an EMBL/GenBank/DDBJ whole genome shotgun (WGS) entry which is preliminary data.</text>
</comment>
<dbReference type="GO" id="GO:0035438">
    <property type="term" value="F:cyclic-di-GMP binding"/>
    <property type="evidence" value="ECO:0007669"/>
    <property type="project" value="InterPro"/>
</dbReference>
<dbReference type="Gene3D" id="2.40.10.220">
    <property type="entry name" value="predicted glycosyltransferase like domains"/>
    <property type="match status" value="2"/>
</dbReference>
<feature type="domain" description="PilZ" evidence="1">
    <location>
        <begin position="117"/>
        <end position="199"/>
    </location>
</feature>
<organism evidence="2 3">
    <name type="scientific">Jiella pacifica</name>
    <dbReference type="NCBI Taxonomy" id="2696469"/>
    <lineage>
        <taxon>Bacteria</taxon>
        <taxon>Pseudomonadati</taxon>
        <taxon>Pseudomonadota</taxon>
        <taxon>Alphaproteobacteria</taxon>
        <taxon>Hyphomicrobiales</taxon>
        <taxon>Aurantimonadaceae</taxon>
        <taxon>Jiella</taxon>
    </lineage>
</organism>
<evidence type="ECO:0000313" key="3">
    <source>
        <dbReference type="Proteomes" id="UP000469011"/>
    </source>
</evidence>
<gene>
    <name evidence="2" type="ORF">GTK09_02375</name>
</gene>
<protein>
    <submittedName>
        <fullName evidence="2">PilZ domain-containing protein</fullName>
    </submittedName>
</protein>
<sequence>MNMMPQSSRSEPSERRRFSRVNLDLLGRFMRENFEEFPCRVENMSPGGVAVATPVEPRQGERIIFYVDHIGRLEGSVARIYPGGFAVDLINSERKREKLAAQLTWFANRAELDLPEDRRHQRLMPKDPRVDVTLDDGRKYQVKIIDLSLSGAAVQCAVRPALKSRVTLGMMQGTVVRHLEDGFAIEFASVQTEQTLHSLIG</sequence>
<dbReference type="Pfam" id="PF07238">
    <property type="entry name" value="PilZ"/>
    <property type="match status" value="2"/>
</dbReference>
<dbReference type="EMBL" id="JAAAMG010000001">
    <property type="protein sequence ID" value="NDW03262.1"/>
    <property type="molecule type" value="Genomic_DNA"/>
</dbReference>
<evidence type="ECO:0000313" key="2">
    <source>
        <dbReference type="EMBL" id="NDW03262.1"/>
    </source>
</evidence>
<keyword evidence="3" id="KW-1185">Reference proteome</keyword>
<dbReference type="SUPFAM" id="SSF141371">
    <property type="entry name" value="PilZ domain-like"/>
    <property type="match status" value="2"/>
</dbReference>
<evidence type="ECO:0000259" key="1">
    <source>
        <dbReference type="Pfam" id="PF07238"/>
    </source>
</evidence>
<dbReference type="Proteomes" id="UP000469011">
    <property type="component" value="Unassembled WGS sequence"/>
</dbReference>
<reference evidence="2 3" key="1">
    <citation type="submission" date="2020-01" db="EMBL/GenBank/DDBJ databases">
        <title>Jiella pacifica sp. nov.</title>
        <authorList>
            <person name="Xue Z."/>
            <person name="Zhu S."/>
            <person name="Chen J."/>
            <person name="Yang J."/>
        </authorList>
    </citation>
    <scope>NUCLEOTIDE SEQUENCE [LARGE SCALE GENOMIC DNA]</scope>
    <source>
        <strain evidence="2 3">40Bstr34</strain>
    </source>
</reference>
<dbReference type="RefSeq" id="WP_163460851.1">
    <property type="nucleotide sequence ID" value="NZ_JAAAMG010000001.1"/>
</dbReference>
<dbReference type="InterPro" id="IPR009875">
    <property type="entry name" value="PilZ_domain"/>
</dbReference>